<dbReference type="PROSITE" id="PS51257">
    <property type="entry name" value="PROKAR_LIPOPROTEIN"/>
    <property type="match status" value="1"/>
</dbReference>
<dbReference type="SUPFAM" id="SSF54001">
    <property type="entry name" value="Cysteine proteinases"/>
    <property type="match status" value="1"/>
</dbReference>
<dbReference type="Pfam" id="PF08239">
    <property type="entry name" value="SH3_3"/>
    <property type="match status" value="1"/>
</dbReference>
<dbReference type="InterPro" id="IPR038765">
    <property type="entry name" value="Papain-like_cys_pep_sf"/>
</dbReference>
<name>I3C3I8_9FLAO</name>
<dbReference type="OrthoDB" id="9813368at2"/>
<evidence type="ECO:0000256" key="4">
    <source>
        <dbReference type="ARBA" id="ARBA00022807"/>
    </source>
</evidence>
<dbReference type="InterPro" id="IPR003646">
    <property type="entry name" value="SH3-like_bac-type"/>
</dbReference>
<dbReference type="PROSITE" id="PS51781">
    <property type="entry name" value="SH3B"/>
    <property type="match status" value="1"/>
</dbReference>
<organism evidence="7 8">
    <name type="scientific">Galbibacter orientalis DSM 19592</name>
    <dbReference type="NCBI Taxonomy" id="926559"/>
    <lineage>
        <taxon>Bacteria</taxon>
        <taxon>Pseudomonadati</taxon>
        <taxon>Bacteroidota</taxon>
        <taxon>Flavobacteriia</taxon>
        <taxon>Flavobacteriales</taxon>
        <taxon>Flavobacteriaceae</taxon>
        <taxon>Galbibacter</taxon>
    </lineage>
</organism>
<evidence type="ECO:0000259" key="6">
    <source>
        <dbReference type="PROSITE" id="PS51935"/>
    </source>
</evidence>
<dbReference type="eggNOG" id="COG0791">
    <property type="taxonomic scope" value="Bacteria"/>
</dbReference>
<feature type="domain" description="SH3b" evidence="5">
    <location>
        <begin position="104"/>
        <end position="168"/>
    </location>
</feature>
<dbReference type="InterPro" id="IPR000064">
    <property type="entry name" value="NLP_P60_dom"/>
</dbReference>
<evidence type="ECO:0000256" key="1">
    <source>
        <dbReference type="ARBA" id="ARBA00007074"/>
    </source>
</evidence>
<sequence>MNFIKKNVLLFLGVTTLFISCKETPQKEEVSKVDPIINSVKEQYAPDKRVAMFDIETIKSNNGYVVKGSSNLPDAVADLKGKLKAENINFVDSIEILPSKKLEGKTQGIIAISAANLRGNPRHSAELVTQGTLGMPVNIFKKEGSWYLIQTPDKYIAWVDYGGVTPMDKEEFNTWKASDKIIFTATAGSSYAEANANSQVISDLVGGNILSLLDEKNDFYEVKYPDGRVAYLKKNEAKPYKEWINSLTHTKESLVETSKTLMGLPYLWGGTSPKGVDCSGFTKTVYFLNGMVIPRDASQQINEGILVDDTKDFSKLIPGDLLFFGKKATGSTKERVIHVGMWIGNNEFIHSAGSVHISSMDKNADNYDEYNLNRYLRTKRILNEDSKGLIYLDKKNIF</sequence>
<keyword evidence="4" id="KW-0788">Thiol protease</keyword>
<dbReference type="GO" id="GO:0006508">
    <property type="term" value="P:proteolysis"/>
    <property type="evidence" value="ECO:0007669"/>
    <property type="project" value="UniProtKB-KW"/>
</dbReference>
<dbReference type="Gene3D" id="3.90.1720.10">
    <property type="entry name" value="endopeptidase domain like (from Nostoc punctiforme)"/>
    <property type="match status" value="1"/>
</dbReference>
<evidence type="ECO:0000256" key="3">
    <source>
        <dbReference type="ARBA" id="ARBA00022801"/>
    </source>
</evidence>
<dbReference type="PANTHER" id="PTHR47053:SF1">
    <property type="entry name" value="MUREIN DD-ENDOPEPTIDASE MEPH-RELATED"/>
    <property type="match status" value="1"/>
</dbReference>
<reference evidence="7 8" key="1">
    <citation type="submission" date="2012-02" db="EMBL/GenBank/DDBJ databases">
        <title>Improved High-Quality Draft genome of Joostella marina DSM 19592.</title>
        <authorList>
            <consortium name="US DOE Joint Genome Institute (JGI-PGF)"/>
            <person name="Lucas S."/>
            <person name="Copeland A."/>
            <person name="Lapidus A."/>
            <person name="Bruce D."/>
            <person name="Goodwin L."/>
            <person name="Pitluck S."/>
            <person name="Peters L."/>
            <person name="Chertkov O."/>
            <person name="Ovchinnikova G."/>
            <person name="Kyrpides N."/>
            <person name="Mavromatis K."/>
            <person name="Detter J.C."/>
            <person name="Han C."/>
            <person name="Land M."/>
            <person name="Hauser L."/>
            <person name="Markowitz V."/>
            <person name="Cheng J.-F."/>
            <person name="Hugenholtz P."/>
            <person name="Woyke T."/>
            <person name="Wu D."/>
            <person name="Tindall B."/>
            <person name="Brambilla E."/>
            <person name="Klenk H.-P."/>
            <person name="Eisen J.A."/>
        </authorList>
    </citation>
    <scope>NUCLEOTIDE SEQUENCE [LARGE SCALE GENOMIC DNA]</scope>
    <source>
        <strain evidence="7 8">DSM 19592</strain>
    </source>
</reference>
<keyword evidence="8" id="KW-1185">Reference proteome</keyword>
<keyword evidence="3 7" id="KW-0378">Hydrolase</keyword>
<evidence type="ECO:0000313" key="7">
    <source>
        <dbReference type="EMBL" id="EIJ38181.1"/>
    </source>
</evidence>
<dbReference type="GO" id="GO:0008234">
    <property type="term" value="F:cysteine-type peptidase activity"/>
    <property type="evidence" value="ECO:0007669"/>
    <property type="project" value="UniProtKB-KW"/>
</dbReference>
<evidence type="ECO:0000259" key="5">
    <source>
        <dbReference type="PROSITE" id="PS51781"/>
    </source>
</evidence>
<evidence type="ECO:0000256" key="2">
    <source>
        <dbReference type="ARBA" id="ARBA00022670"/>
    </source>
</evidence>
<dbReference type="PROSITE" id="PS51935">
    <property type="entry name" value="NLPC_P60"/>
    <property type="match status" value="1"/>
</dbReference>
<protein>
    <submittedName>
        <fullName evidence="7">Cell wall-associated hydrolase, invasion-associated protein</fullName>
    </submittedName>
</protein>
<evidence type="ECO:0000313" key="8">
    <source>
        <dbReference type="Proteomes" id="UP000004690"/>
    </source>
</evidence>
<accession>I3C3I8</accession>
<gene>
    <name evidence="7" type="ORF">JoomaDRAFT_1162</name>
</gene>
<comment type="similarity">
    <text evidence="1">Belongs to the peptidase C40 family.</text>
</comment>
<dbReference type="Pfam" id="PF00877">
    <property type="entry name" value="NLPC_P60"/>
    <property type="match status" value="1"/>
</dbReference>
<dbReference type="SMART" id="SM00287">
    <property type="entry name" value="SH3b"/>
    <property type="match status" value="2"/>
</dbReference>
<proteinExistence type="inferred from homology"/>
<dbReference type="Proteomes" id="UP000004690">
    <property type="component" value="Unassembled WGS sequence"/>
</dbReference>
<feature type="domain" description="NlpC/P60" evidence="6">
    <location>
        <begin position="248"/>
        <end position="382"/>
    </location>
</feature>
<dbReference type="HOGENOM" id="CLU_016043_13_2_10"/>
<dbReference type="EMBL" id="JH651379">
    <property type="protein sequence ID" value="EIJ38181.1"/>
    <property type="molecule type" value="Genomic_DNA"/>
</dbReference>
<dbReference type="PANTHER" id="PTHR47053">
    <property type="entry name" value="MUREIN DD-ENDOPEPTIDASE MEPH-RELATED"/>
    <property type="match status" value="1"/>
</dbReference>
<dbReference type="AlphaFoldDB" id="I3C3I8"/>
<dbReference type="InterPro" id="IPR051202">
    <property type="entry name" value="Peptidase_C40"/>
</dbReference>
<dbReference type="RefSeq" id="WP_008611320.1">
    <property type="nucleotide sequence ID" value="NZ_JH651379.1"/>
</dbReference>
<keyword evidence="2" id="KW-0645">Protease</keyword>
<dbReference type="STRING" id="926559.JoomaDRAFT_1162"/>
<dbReference type="Gene3D" id="2.30.30.40">
    <property type="entry name" value="SH3 Domains"/>
    <property type="match status" value="2"/>
</dbReference>